<dbReference type="SUPFAM" id="SSF55729">
    <property type="entry name" value="Acyl-CoA N-acyltransferases (Nat)"/>
    <property type="match status" value="1"/>
</dbReference>
<dbReference type="AlphaFoldDB" id="A0A0G1JC51"/>
<dbReference type="InterPro" id="IPR016181">
    <property type="entry name" value="Acyl_CoA_acyltransferase"/>
</dbReference>
<dbReference type="GO" id="GO:0016755">
    <property type="term" value="F:aminoacyltransferase activity"/>
    <property type="evidence" value="ECO:0007669"/>
    <property type="project" value="InterPro"/>
</dbReference>
<protein>
    <recommendedName>
        <fullName evidence="7">BioF2-like acetyltransferase domain-containing protein</fullName>
    </recommendedName>
</protein>
<dbReference type="InterPro" id="IPR050644">
    <property type="entry name" value="PG_Glycine_Bridge_Synth"/>
</dbReference>
<evidence type="ECO:0000256" key="4">
    <source>
        <dbReference type="ARBA" id="ARBA00022984"/>
    </source>
</evidence>
<evidence type="ECO:0000256" key="1">
    <source>
        <dbReference type="ARBA" id="ARBA00009943"/>
    </source>
</evidence>
<evidence type="ECO:0000256" key="3">
    <source>
        <dbReference type="ARBA" id="ARBA00022960"/>
    </source>
</evidence>
<dbReference type="GO" id="GO:0071555">
    <property type="term" value="P:cell wall organization"/>
    <property type="evidence" value="ECO:0007669"/>
    <property type="project" value="UniProtKB-KW"/>
</dbReference>
<name>A0A0G1JC51_UNCKA</name>
<evidence type="ECO:0000313" key="9">
    <source>
        <dbReference type="Proteomes" id="UP000034783"/>
    </source>
</evidence>
<dbReference type="InterPro" id="IPR038740">
    <property type="entry name" value="BioF2-like_GNAT_dom"/>
</dbReference>
<evidence type="ECO:0000256" key="6">
    <source>
        <dbReference type="ARBA" id="ARBA00023316"/>
    </source>
</evidence>
<sequence length="315" mass="36312">MENTPPNTVTKRNLEDIADIRQSQEWQSYLAYLGWHTCTTNSQKSIYYRGAGPMVVAKMQRPPALTERELNNINDLAQEHKFSYLKLEPSLKQNLKILEQSGFSASFSPLSPPSTIFIDLTLDTNNLWDNLSSSAKYSINRAKREGGIVEHTVNPTTKQIDEVYQIIRTTALKQRFLVPDMEDLKTKLQLWREKFILSVSRNGKGQVFGVKIFLAHNQIVWFMHGGTSNEGRKTKYGYLLLWDAILKLKALGYGLLDLEGKDDSRFPIFTRNWGGFSHFKEKFGGIAIEHPRPYNKYYSKLLQALNTFYRHKLPL</sequence>
<evidence type="ECO:0000256" key="2">
    <source>
        <dbReference type="ARBA" id="ARBA00022679"/>
    </source>
</evidence>
<comment type="similarity">
    <text evidence="1">Belongs to the FemABX family.</text>
</comment>
<organism evidence="8 9">
    <name type="scientific">candidate division WWE3 bacterium GW2011_GWB1_44_4</name>
    <dbReference type="NCBI Taxonomy" id="1619116"/>
    <lineage>
        <taxon>Bacteria</taxon>
        <taxon>Katanobacteria</taxon>
    </lineage>
</organism>
<evidence type="ECO:0000256" key="5">
    <source>
        <dbReference type="ARBA" id="ARBA00023315"/>
    </source>
</evidence>
<feature type="domain" description="BioF2-like acetyltransferase" evidence="7">
    <location>
        <begin position="135"/>
        <end position="261"/>
    </location>
</feature>
<dbReference type="Proteomes" id="UP000034783">
    <property type="component" value="Unassembled WGS sequence"/>
</dbReference>
<keyword evidence="5" id="KW-0012">Acyltransferase</keyword>
<reference evidence="8 9" key="1">
    <citation type="journal article" date="2015" name="Nature">
        <title>rRNA introns, odd ribosomes, and small enigmatic genomes across a large radiation of phyla.</title>
        <authorList>
            <person name="Brown C.T."/>
            <person name="Hug L.A."/>
            <person name="Thomas B.C."/>
            <person name="Sharon I."/>
            <person name="Castelle C.J."/>
            <person name="Singh A."/>
            <person name="Wilkins M.J."/>
            <person name="Williams K.H."/>
            <person name="Banfield J.F."/>
        </authorList>
    </citation>
    <scope>NUCLEOTIDE SEQUENCE [LARGE SCALE GENOMIC DNA]</scope>
</reference>
<dbReference type="GO" id="GO:0009252">
    <property type="term" value="P:peptidoglycan biosynthetic process"/>
    <property type="evidence" value="ECO:0007669"/>
    <property type="project" value="UniProtKB-KW"/>
</dbReference>
<keyword evidence="6" id="KW-0961">Cell wall biogenesis/degradation</keyword>
<dbReference type="EMBL" id="LCJD01000031">
    <property type="protein sequence ID" value="KKT68943.1"/>
    <property type="molecule type" value="Genomic_DNA"/>
</dbReference>
<dbReference type="InterPro" id="IPR003447">
    <property type="entry name" value="FEMABX"/>
</dbReference>
<keyword evidence="3" id="KW-0133">Cell shape</keyword>
<dbReference type="PANTHER" id="PTHR36174">
    <property type="entry name" value="LIPID II:GLYCINE GLYCYLTRANSFERASE"/>
    <property type="match status" value="1"/>
</dbReference>
<dbReference type="GO" id="GO:0008360">
    <property type="term" value="P:regulation of cell shape"/>
    <property type="evidence" value="ECO:0007669"/>
    <property type="project" value="UniProtKB-KW"/>
</dbReference>
<gene>
    <name evidence="8" type="ORF">UW65_C0031G0004</name>
</gene>
<dbReference type="Pfam" id="PF13480">
    <property type="entry name" value="Acetyltransf_6"/>
    <property type="match status" value="1"/>
</dbReference>
<dbReference type="PROSITE" id="PS51191">
    <property type="entry name" value="FEMABX"/>
    <property type="match status" value="1"/>
</dbReference>
<keyword evidence="4" id="KW-0573">Peptidoglycan synthesis</keyword>
<evidence type="ECO:0000259" key="7">
    <source>
        <dbReference type="Pfam" id="PF13480"/>
    </source>
</evidence>
<evidence type="ECO:0000313" key="8">
    <source>
        <dbReference type="EMBL" id="KKT68943.1"/>
    </source>
</evidence>
<accession>A0A0G1JC51</accession>
<comment type="caution">
    <text evidence="8">The sequence shown here is derived from an EMBL/GenBank/DDBJ whole genome shotgun (WGS) entry which is preliminary data.</text>
</comment>
<dbReference type="PANTHER" id="PTHR36174:SF1">
    <property type="entry name" value="LIPID II:GLYCINE GLYCYLTRANSFERASE"/>
    <property type="match status" value="1"/>
</dbReference>
<keyword evidence="2" id="KW-0808">Transferase</keyword>
<proteinExistence type="inferred from homology"/>
<dbReference type="Gene3D" id="3.40.630.30">
    <property type="match status" value="1"/>
</dbReference>